<name>A0A8C8YCW3_PROSS</name>
<evidence type="ECO:0000256" key="2">
    <source>
        <dbReference type="ARBA" id="ARBA00022771"/>
    </source>
</evidence>
<dbReference type="PROSITE" id="PS50812">
    <property type="entry name" value="PWWP"/>
    <property type="match status" value="1"/>
</dbReference>
<feature type="region of interest" description="Disordered" evidence="5">
    <location>
        <begin position="1"/>
        <end position="109"/>
    </location>
</feature>
<keyword evidence="3" id="KW-0862">Zinc</keyword>
<dbReference type="GO" id="GO:0005634">
    <property type="term" value="C:nucleus"/>
    <property type="evidence" value="ECO:0007669"/>
    <property type="project" value="TreeGrafter"/>
</dbReference>
<feature type="compositionally biased region" description="Acidic residues" evidence="5">
    <location>
        <begin position="343"/>
        <end position="352"/>
    </location>
</feature>
<dbReference type="InterPro" id="IPR011124">
    <property type="entry name" value="Znf_CW"/>
</dbReference>
<feature type="compositionally biased region" description="Basic and acidic residues" evidence="5">
    <location>
        <begin position="456"/>
        <end position="467"/>
    </location>
</feature>
<evidence type="ECO:0000256" key="5">
    <source>
        <dbReference type="SAM" id="MobiDB-lite"/>
    </source>
</evidence>
<dbReference type="Ensembl" id="ENSPSMT00000002355.1">
    <property type="protein sequence ID" value="ENSPSMP00000002007.1"/>
    <property type="gene ID" value="ENSPSMG00000001508.1"/>
</dbReference>
<dbReference type="PANTHER" id="PTHR15999">
    <property type="entry name" value="ZINC FINGER CW-TYPE PWWP DOMAIN PROTEIN 1"/>
    <property type="match status" value="1"/>
</dbReference>
<dbReference type="PROSITE" id="PS51050">
    <property type="entry name" value="ZF_CW"/>
    <property type="match status" value="1"/>
</dbReference>
<reference evidence="8" key="1">
    <citation type="submission" date="2025-08" db="UniProtKB">
        <authorList>
            <consortium name="Ensembl"/>
        </authorList>
    </citation>
    <scope>IDENTIFICATION</scope>
</reference>
<evidence type="ECO:0000256" key="1">
    <source>
        <dbReference type="ARBA" id="ARBA00022723"/>
    </source>
</evidence>
<evidence type="ECO:0000256" key="4">
    <source>
        <dbReference type="PROSITE-ProRule" id="PRU00454"/>
    </source>
</evidence>
<dbReference type="InterPro" id="IPR000313">
    <property type="entry name" value="PWWP_dom"/>
</dbReference>
<reference evidence="8" key="2">
    <citation type="submission" date="2025-09" db="UniProtKB">
        <authorList>
            <consortium name="Ensembl"/>
        </authorList>
    </citation>
    <scope>IDENTIFICATION</scope>
</reference>
<dbReference type="SMART" id="SM00293">
    <property type="entry name" value="PWWP"/>
    <property type="match status" value="1"/>
</dbReference>
<dbReference type="Gene3D" id="3.30.40.100">
    <property type="match status" value="1"/>
</dbReference>
<dbReference type="CDD" id="cd20145">
    <property type="entry name" value="PWWP_ZCWPW1"/>
    <property type="match status" value="1"/>
</dbReference>
<feature type="compositionally biased region" description="Basic and acidic residues" evidence="5">
    <location>
        <begin position="416"/>
        <end position="425"/>
    </location>
</feature>
<keyword evidence="1" id="KW-0479">Metal-binding</keyword>
<feature type="compositionally biased region" description="Low complexity" evidence="5">
    <location>
        <begin position="403"/>
        <end position="414"/>
    </location>
</feature>
<dbReference type="Pfam" id="PF00855">
    <property type="entry name" value="PWWP"/>
    <property type="match status" value="1"/>
</dbReference>
<evidence type="ECO:0000259" key="6">
    <source>
        <dbReference type="PROSITE" id="PS50812"/>
    </source>
</evidence>
<keyword evidence="2 4" id="KW-0863">Zinc-finger</keyword>
<dbReference type="SUPFAM" id="SSF63748">
    <property type="entry name" value="Tudor/PWWP/MBT"/>
    <property type="match status" value="1"/>
</dbReference>
<dbReference type="Gene3D" id="2.30.30.140">
    <property type="match status" value="1"/>
</dbReference>
<feature type="region of interest" description="Disordered" evidence="5">
    <location>
        <begin position="316"/>
        <end position="441"/>
    </location>
</feature>
<feature type="compositionally biased region" description="Basic residues" evidence="5">
    <location>
        <begin position="366"/>
        <end position="380"/>
    </location>
</feature>
<feature type="compositionally biased region" description="Acidic residues" evidence="5">
    <location>
        <begin position="468"/>
        <end position="479"/>
    </location>
</feature>
<feature type="compositionally biased region" description="Polar residues" evidence="5">
    <location>
        <begin position="49"/>
        <end position="66"/>
    </location>
</feature>
<dbReference type="AlphaFoldDB" id="A0A8C8YCW3"/>
<feature type="compositionally biased region" description="Basic and acidic residues" evidence="5">
    <location>
        <begin position="89"/>
        <end position="109"/>
    </location>
</feature>
<dbReference type="Pfam" id="PF07496">
    <property type="entry name" value="zf-CW"/>
    <property type="match status" value="1"/>
</dbReference>
<evidence type="ECO:0000259" key="7">
    <source>
        <dbReference type="PROSITE" id="PS51050"/>
    </source>
</evidence>
<gene>
    <name evidence="8" type="primary">ZCWPW1</name>
</gene>
<dbReference type="Proteomes" id="UP000694414">
    <property type="component" value="Unplaced"/>
</dbReference>
<feature type="compositionally biased region" description="Basic residues" evidence="5">
    <location>
        <begin position="77"/>
        <end position="88"/>
    </location>
</feature>
<sequence length="479" mass="53820">MGSGLDFAETSCAQPIVCTQSDKEPAITTSATDNHNADEKVMVPHTPEISASQDNDVVSEISTSKLGQPDPAPSGKKFNRLPLSKRKKEAQDEKVEKVQGGHEHRQKDQLKKMIQDHSQIRNQQKRKQSGFGQCLIWVQCSSTNCEKWRRLRGNIDPSVLPDNWSCDQNTDLQYNSCDIPEETWTGHESDIAYASYIPGSIIWAKQYGYPWWPGMVESDPDLGEYFLFASHLDSLPSKYHVTFFGETVSRAWIPVNMLKNFQELSLELAGVKKYRNKDCSQKLGAALMMAQKAVQISIQERVNLFGFQSRYNGSDNSGEGKDLLLSGTNSPGSCLEKEQEKESEVEEEEEEQKDPPLSSPKSVKTQTKKHKPRGPKKKFKTPQSKVSATSLSEEKEGGMVPRGLSPPAHAGAHASARKEGPRRQEPLIQEAGNVPHEDEASSDLDLELLMEDVEKEPEQRGELHHREDEEEFTMAFYEE</sequence>
<evidence type="ECO:0000256" key="3">
    <source>
        <dbReference type="ARBA" id="ARBA00022833"/>
    </source>
</evidence>
<feature type="region of interest" description="Disordered" evidence="5">
    <location>
        <begin position="455"/>
        <end position="479"/>
    </location>
</feature>
<dbReference type="GO" id="GO:0008270">
    <property type="term" value="F:zinc ion binding"/>
    <property type="evidence" value="ECO:0007669"/>
    <property type="project" value="UniProtKB-KW"/>
</dbReference>
<protein>
    <submittedName>
        <fullName evidence="8">Zinc finger CW-type and PWWP domain containing 1</fullName>
    </submittedName>
</protein>
<evidence type="ECO:0000313" key="9">
    <source>
        <dbReference type="Proteomes" id="UP000694414"/>
    </source>
</evidence>
<proteinExistence type="predicted"/>
<feature type="domain" description="CW-type" evidence="7">
    <location>
        <begin position="131"/>
        <end position="185"/>
    </location>
</feature>
<dbReference type="InterPro" id="IPR042778">
    <property type="entry name" value="ZCWPW1/ZCWPW2"/>
</dbReference>
<feature type="compositionally biased region" description="Polar residues" evidence="5">
    <location>
        <begin position="11"/>
        <end position="20"/>
    </location>
</feature>
<organism evidence="8 9">
    <name type="scientific">Prolemur simus</name>
    <name type="common">Greater bamboo lemur</name>
    <name type="synonym">Hapalemur simus</name>
    <dbReference type="NCBI Taxonomy" id="1328070"/>
    <lineage>
        <taxon>Eukaryota</taxon>
        <taxon>Metazoa</taxon>
        <taxon>Chordata</taxon>
        <taxon>Craniata</taxon>
        <taxon>Vertebrata</taxon>
        <taxon>Euteleostomi</taxon>
        <taxon>Mammalia</taxon>
        <taxon>Eutheria</taxon>
        <taxon>Euarchontoglires</taxon>
        <taxon>Primates</taxon>
        <taxon>Strepsirrhini</taxon>
        <taxon>Lemuriformes</taxon>
        <taxon>Lemuridae</taxon>
        <taxon>Prolemur</taxon>
    </lineage>
</organism>
<accession>A0A8C8YCW3</accession>
<feature type="domain" description="PWWP" evidence="6">
    <location>
        <begin position="198"/>
        <end position="264"/>
    </location>
</feature>
<evidence type="ECO:0000313" key="8">
    <source>
        <dbReference type="Ensembl" id="ENSPSMP00000002007.1"/>
    </source>
</evidence>
<dbReference type="PANTHER" id="PTHR15999:SF2">
    <property type="entry name" value="ZINC FINGER CW-TYPE PWWP DOMAIN PROTEIN 1"/>
    <property type="match status" value="1"/>
</dbReference>
<dbReference type="GeneTree" id="ENSGT00560000077278"/>
<keyword evidence="9" id="KW-1185">Reference proteome</keyword>